<organism evidence="1">
    <name type="scientific">marine sediment metagenome</name>
    <dbReference type="NCBI Taxonomy" id="412755"/>
    <lineage>
        <taxon>unclassified sequences</taxon>
        <taxon>metagenomes</taxon>
        <taxon>ecological metagenomes</taxon>
    </lineage>
</organism>
<accession>A0A0F8ZAA8</accession>
<proteinExistence type="predicted"/>
<name>A0A0F8ZAA8_9ZZZZ</name>
<dbReference type="AlphaFoldDB" id="A0A0F8ZAA8"/>
<comment type="caution">
    <text evidence="1">The sequence shown here is derived from an EMBL/GenBank/DDBJ whole genome shotgun (WGS) entry which is preliminary data.</text>
</comment>
<protein>
    <submittedName>
        <fullName evidence="1">Uncharacterized protein</fullName>
    </submittedName>
</protein>
<reference evidence="1" key="1">
    <citation type="journal article" date="2015" name="Nature">
        <title>Complex archaea that bridge the gap between prokaryotes and eukaryotes.</title>
        <authorList>
            <person name="Spang A."/>
            <person name="Saw J.H."/>
            <person name="Jorgensen S.L."/>
            <person name="Zaremba-Niedzwiedzka K."/>
            <person name="Martijn J."/>
            <person name="Lind A.E."/>
            <person name="van Eijk R."/>
            <person name="Schleper C."/>
            <person name="Guy L."/>
            <person name="Ettema T.J."/>
        </authorList>
    </citation>
    <scope>NUCLEOTIDE SEQUENCE</scope>
</reference>
<evidence type="ECO:0000313" key="1">
    <source>
        <dbReference type="EMBL" id="KKK90688.1"/>
    </source>
</evidence>
<dbReference type="EMBL" id="LAZR01048985">
    <property type="protein sequence ID" value="KKK90688.1"/>
    <property type="molecule type" value="Genomic_DNA"/>
</dbReference>
<gene>
    <name evidence="1" type="ORF">LCGC14_2720500</name>
</gene>
<sequence length="53" mass="6209">MTLRQFIKENRQALDEIIQSLAPGSSKSDSERELWVLNDEDLYNWARSEGVRI</sequence>